<dbReference type="OMA" id="QKEPYEN"/>
<evidence type="ECO:0000313" key="3">
    <source>
        <dbReference type="EMBL" id="SSX33510.1"/>
    </source>
</evidence>
<dbReference type="AlphaFoldDB" id="A0A336MTS0"/>
<evidence type="ECO:0000256" key="1">
    <source>
        <dbReference type="SAM" id="MobiDB-lite"/>
    </source>
</evidence>
<organism evidence="3">
    <name type="scientific">Culicoides sonorensis</name>
    <name type="common">Biting midge</name>
    <dbReference type="NCBI Taxonomy" id="179676"/>
    <lineage>
        <taxon>Eukaryota</taxon>
        <taxon>Metazoa</taxon>
        <taxon>Ecdysozoa</taxon>
        <taxon>Arthropoda</taxon>
        <taxon>Hexapoda</taxon>
        <taxon>Insecta</taxon>
        <taxon>Pterygota</taxon>
        <taxon>Neoptera</taxon>
        <taxon>Endopterygota</taxon>
        <taxon>Diptera</taxon>
        <taxon>Nematocera</taxon>
        <taxon>Chironomoidea</taxon>
        <taxon>Ceratopogonidae</taxon>
        <taxon>Ceratopogoninae</taxon>
        <taxon>Culicoides</taxon>
        <taxon>Monoculicoides</taxon>
    </lineage>
</organism>
<gene>
    <name evidence="3" type="primary">CSON006558</name>
</gene>
<accession>A0A336MTS0</accession>
<reference evidence="3" key="2">
    <citation type="submission" date="2018-07" db="EMBL/GenBank/DDBJ databases">
        <authorList>
            <person name="Quirk P.G."/>
            <person name="Krulwich T.A."/>
        </authorList>
    </citation>
    <scope>NUCLEOTIDE SEQUENCE</scope>
</reference>
<name>A0A336MTS0_CULSO</name>
<protein>
    <submittedName>
        <fullName evidence="3">CSON006558 protein</fullName>
    </submittedName>
</protein>
<evidence type="ECO:0000313" key="2">
    <source>
        <dbReference type="EMBL" id="SSX14093.1"/>
    </source>
</evidence>
<proteinExistence type="predicted"/>
<dbReference type="VEuPathDB" id="VectorBase:CSON006558"/>
<reference evidence="2" key="1">
    <citation type="submission" date="2018-04" db="EMBL/GenBank/DDBJ databases">
        <authorList>
            <person name="Go L.Y."/>
            <person name="Mitchell J.A."/>
        </authorList>
    </citation>
    <scope>NUCLEOTIDE SEQUENCE</scope>
    <source>
        <tissue evidence="2">Whole organism</tissue>
    </source>
</reference>
<dbReference type="EMBL" id="UFQT01002456">
    <property type="protein sequence ID" value="SSX33510.1"/>
    <property type="molecule type" value="Genomic_DNA"/>
</dbReference>
<sequence length="444" mass="50465">MAEKKGCVLSEVLKNQVHERFDRLKQTLDIREKILLRQIDVLVGHQAHMMIENIEFIAENEFDMLKRITSFGKFSIKHFQIQDDCMGVEEYIDKDQDHHEECKAIGGIGHRHCVPASETLKMPKTCHADIIHNNRHHLSTSPPNVLGHQTHQNAKIGDTGAEKNIHITINDEILNDKSCIDLTTTTTTKTTTSNNNNNNDNSEKMLNSRHKYVKICENAIESTGCMGRKSKQNKQQHTISIATTTQTSTQTDPHHHPPTPASSHHAHHQQQHRNGPLGHNHPELDSNNQVLKNISNLTMTNANGTINLKNISNLTINSAACNRFKVDKEHIHHTENHRNLSSTEPNPECGFYDRLITENKHLQYKLMENAFGKKVYTPASHGGDLNYHPHEAACTGGPEKLPVGDEKSNDQPIQVQQWLKQIIYETETEPIINSEFMEYINIQR</sequence>
<feature type="region of interest" description="Disordered" evidence="1">
    <location>
        <begin position="245"/>
        <end position="287"/>
    </location>
</feature>
<dbReference type="EMBL" id="UFQS01002456">
    <property type="protein sequence ID" value="SSX14093.1"/>
    <property type="molecule type" value="Genomic_DNA"/>
</dbReference>